<dbReference type="InterPro" id="IPR044926">
    <property type="entry name" value="RGS_subdomain_2"/>
</dbReference>
<feature type="transmembrane region" description="Helical" evidence="1">
    <location>
        <begin position="216"/>
        <end position="237"/>
    </location>
</feature>
<feature type="transmembrane region" description="Helical" evidence="1">
    <location>
        <begin position="63"/>
        <end position="83"/>
    </location>
</feature>
<dbReference type="Proteomes" id="UP000242474">
    <property type="component" value="Unassembled WGS sequence"/>
</dbReference>
<organism evidence="2 3">
    <name type="scientific">Coemansia reversa (strain ATCC 12441 / NRRL 1564)</name>
    <dbReference type="NCBI Taxonomy" id="763665"/>
    <lineage>
        <taxon>Eukaryota</taxon>
        <taxon>Fungi</taxon>
        <taxon>Fungi incertae sedis</taxon>
        <taxon>Zoopagomycota</taxon>
        <taxon>Kickxellomycotina</taxon>
        <taxon>Kickxellomycetes</taxon>
        <taxon>Kickxellales</taxon>
        <taxon>Kickxellaceae</taxon>
        <taxon>Coemansia</taxon>
    </lineage>
</organism>
<protein>
    <recommendedName>
        <fullName evidence="4">RGS domain-containing protein</fullName>
    </recommendedName>
</protein>
<gene>
    <name evidence="2" type="ORF">COEREDRAFT_80142</name>
</gene>
<dbReference type="InterPro" id="IPR036305">
    <property type="entry name" value="RGS_sf"/>
</dbReference>
<accession>A0A2G5BFL3</accession>
<dbReference type="STRING" id="763665.A0A2G5BFL3"/>
<keyword evidence="1" id="KW-1133">Transmembrane helix</keyword>
<proteinExistence type="predicted"/>
<dbReference type="EMBL" id="KZ303492">
    <property type="protein sequence ID" value="PIA17794.1"/>
    <property type="molecule type" value="Genomic_DNA"/>
</dbReference>
<keyword evidence="3" id="KW-1185">Reference proteome</keyword>
<sequence>MALYILRRLAYSEETVGDAAWSIRAISIFSILGVYGALTITTTAIAIYRYAHTNDEFLARRSMPLVIFQALLGIAVGVISLVGCALHEYPCVLKLWIISFGVLLWLLTVAARATQHFFLLWPNKVSATLSKHCISESSKSTAGNCVEGISSVPAYYQDLNGILHRSDTVQTRDLWSEYDTSTLWPSRDKSLLSEAAQHYTCHPYPRAECWIVSNRMLLIVLVFSATLLVSLTLVIGFKSTDLFVISAGYPETCLGDNGWGMWLPYSIAIACVGLAFPALEFMIWYIGDLYNTQADILICMFFSQIILVLYALWETLFTGIRAHLSGLFVIWLAALVTHVSSICWPLWQSIKLQRQQEALVPQSGIGSSYKGARPRRSMYASLYREFQLTLEEHPKRERFFAFAAQYYRSTLPSFLSDFQVLKYQVLEALIGNQQGSIQYACSDASMPTIPSRLAHEYRPVCFSAMAKAVAQWHKRCHPVQMVSEIQRPLDTHPLAKYVPFTKGIFESAMLLLPPTSIDEKTPFPEITKNALLNFVTTYLARGSCMSVNIPNTIVESVQAAVEQSSVGLSVLDHAKDEVLFLLCTDVYMGYCMRLEPHGLSLK</sequence>
<feature type="transmembrane region" description="Helical" evidence="1">
    <location>
        <begin position="325"/>
        <end position="347"/>
    </location>
</feature>
<keyword evidence="1" id="KW-0472">Membrane</keyword>
<dbReference type="OrthoDB" id="196547at2759"/>
<name>A0A2G5BFL3_COERN</name>
<reference evidence="2 3" key="1">
    <citation type="journal article" date="2015" name="Genome Biol. Evol.">
        <title>Phylogenomic analyses indicate that early fungi evolved digesting cell walls of algal ancestors of land plants.</title>
        <authorList>
            <person name="Chang Y."/>
            <person name="Wang S."/>
            <person name="Sekimoto S."/>
            <person name="Aerts A.L."/>
            <person name="Choi C."/>
            <person name="Clum A."/>
            <person name="LaButti K.M."/>
            <person name="Lindquist E.A."/>
            <person name="Yee Ngan C."/>
            <person name="Ohm R.A."/>
            <person name="Salamov A.A."/>
            <person name="Grigoriev I.V."/>
            <person name="Spatafora J.W."/>
            <person name="Berbee M.L."/>
        </authorList>
    </citation>
    <scope>NUCLEOTIDE SEQUENCE [LARGE SCALE GENOMIC DNA]</scope>
    <source>
        <strain evidence="2 3">NRRL 1564</strain>
    </source>
</reference>
<feature type="transmembrane region" description="Helical" evidence="1">
    <location>
        <begin position="265"/>
        <end position="287"/>
    </location>
</feature>
<evidence type="ECO:0000256" key="1">
    <source>
        <dbReference type="SAM" id="Phobius"/>
    </source>
</evidence>
<keyword evidence="1" id="KW-0812">Transmembrane</keyword>
<evidence type="ECO:0000313" key="3">
    <source>
        <dbReference type="Proteomes" id="UP000242474"/>
    </source>
</evidence>
<dbReference type="Gene3D" id="1.10.167.10">
    <property type="entry name" value="Regulator of G-protein Signalling 4, domain 2"/>
    <property type="match status" value="1"/>
</dbReference>
<evidence type="ECO:0008006" key="4">
    <source>
        <dbReference type="Google" id="ProtNLM"/>
    </source>
</evidence>
<dbReference type="AlphaFoldDB" id="A0A2G5BFL3"/>
<feature type="transmembrane region" description="Helical" evidence="1">
    <location>
        <begin position="26"/>
        <end position="51"/>
    </location>
</feature>
<feature type="transmembrane region" description="Helical" evidence="1">
    <location>
        <begin position="294"/>
        <end position="313"/>
    </location>
</feature>
<dbReference type="SUPFAM" id="SSF48097">
    <property type="entry name" value="Regulator of G-protein signaling, RGS"/>
    <property type="match status" value="1"/>
</dbReference>
<evidence type="ECO:0000313" key="2">
    <source>
        <dbReference type="EMBL" id="PIA17794.1"/>
    </source>
</evidence>
<feature type="transmembrane region" description="Helical" evidence="1">
    <location>
        <begin position="95"/>
        <end position="114"/>
    </location>
</feature>